<name>A0A174L2U7_FLAPL</name>
<proteinExistence type="predicted"/>
<accession>A0A174L2U7</accession>
<evidence type="ECO:0000313" key="1">
    <source>
        <dbReference type="EMBL" id="CUP18463.1"/>
    </source>
</evidence>
<reference evidence="1 2" key="1">
    <citation type="submission" date="2015-09" db="EMBL/GenBank/DDBJ databases">
        <authorList>
            <consortium name="Pathogen Informatics"/>
        </authorList>
    </citation>
    <scope>NUCLEOTIDE SEQUENCE [LARGE SCALE GENOMIC DNA]</scope>
    <source>
        <strain evidence="1 2">2789STDY5608854</strain>
    </source>
</reference>
<dbReference type="Proteomes" id="UP000095746">
    <property type="component" value="Unassembled WGS sequence"/>
</dbReference>
<dbReference type="EMBL" id="CYZT01000278">
    <property type="protein sequence ID" value="CUP18463.1"/>
    <property type="molecule type" value="Genomic_DNA"/>
</dbReference>
<protein>
    <submittedName>
        <fullName evidence="1">Uncharacterized protein</fullName>
    </submittedName>
</protein>
<organism evidence="1 2">
    <name type="scientific">Flavonifractor plautii</name>
    <name type="common">Fusobacterium plautii</name>
    <dbReference type="NCBI Taxonomy" id="292800"/>
    <lineage>
        <taxon>Bacteria</taxon>
        <taxon>Bacillati</taxon>
        <taxon>Bacillota</taxon>
        <taxon>Clostridia</taxon>
        <taxon>Eubacteriales</taxon>
        <taxon>Oscillospiraceae</taxon>
        <taxon>Flavonifractor</taxon>
    </lineage>
</organism>
<dbReference type="AlphaFoldDB" id="A0A174L2U7"/>
<sequence>MPKSGLRRIFCPSSLKRIMVMALYIRAESSLSFSVYRSASSPVSLTEKRVTSVSR</sequence>
<gene>
    <name evidence="1" type="ORF">ERS852411_02791</name>
</gene>
<evidence type="ECO:0000313" key="2">
    <source>
        <dbReference type="Proteomes" id="UP000095746"/>
    </source>
</evidence>